<proteinExistence type="predicted"/>
<keyword evidence="1" id="KW-0812">Transmembrane</keyword>
<keyword evidence="3" id="KW-1185">Reference proteome</keyword>
<evidence type="ECO:0000313" key="3">
    <source>
        <dbReference type="Proteomes" id="UP000236500"/>
    </source>
</evidence>
<accession>A0ABX4XNS6</accession>
<keyword evidence="1" id="KW-0472">Membrane</keyword>
<dbReference type="EMBL" id="MPDH01000004">
    <property type="protein sequence ID" value="PNP93431.1"/>
    <property type="molecule type" value="Genomic_DNA"/>
</dbReference>
<reference evidence="2 3" key="1">
    <citation type="submission" date="2016-11" db="EMBL/GenBank/DDBJ databases">
        <title>Whole Genome Sequence of Listeria newyorkensis.</title>
        <authorList>
            <person name="Frink S."/>
            <person name="Morales C."/>
            <person name="Kiang D."/>
        </authorList>
    </citation>
    <scope>NUCLEOTIDE SEQUENCE [LARGE SCALE GENOMIC DNA]</scope>
    <source>
        <strain evidence="2 3">F1604011-044</strain>
    </source>
</reference>
<sequence length="95" mass="11424">MYLIIAVLERWLYSTKKMWSFTQKTGAQEKEINDRTLLYKMKRETRKGDKKVREEKFFPAYFILSFLVYIIYIIGSNNVIMTKHKSTIKSIISLF</sequence>
<keyword evidence="1" id="KW-1133">Transmembrane helix</keyword>
<evidence type="ECO:0000313" key="2">
    <source>
        <dbReference type="EMBL" id="PNP93431.1"/>
    </source>
</evidence>
<gene>
    <name evidence="2" type="ORF">BMT55_05405</name>
</gene>
<feature type="transmembrane region" description="Helical" evidence="1">
    <location>
        <begin position="58"/>
        <end position="80"/>
    </location>
</feature>
<protein>
    <submittedName>
        <fullName evidence="2">Uncharacterized protein</fullName>
    </submittedName>
</protein>
<comment type="caution">
    <text evidence="2">The sequence shown here is derived from an EMBL/GenBank/DDBJ whole genome shotgun (WGS) entry which is preliminary data.</text>
</comment>
<organism evidence="2 3">
    <name type="scientific">Listeria newyorkensis</name>
    <dbReference type="NCBI Taxonomy" id="1497681"/>
    <lineage>
        <taxon>Bacteria</taxon>
        <taxon>Bacillati</taxon>
        <taxon>Bacillota</taxon>
        <taxon>Bacilli</taxon>
        <taxon>Bacillales</taxon>
        <taxon>Listeriaceae</taxon>
        <taxon>Listeria</taxon>
    </lineage>
</organism>
<name>A0ABX4XNS6_9LIST</name>
<evidence type="ECO:0000256" key="1">
    <source>
        <dbReference type="SAM" id="Phobius"/>
    </source>
</evidence>
<dbReference type="Proteomes" id="UP000236500">
    <property type="component" value="Unassembled WGS sequence"/>
</dbReference>